<accession>A0AAN9MTD9</accession>
<organism evidence="1 2">
    <name type="scientific">Canavalia gladiata</name>
    <name type="common">Sword bean</name>
    <name type="synonym">Dolichos gladiatus</name>
    <dbReference type="NCBI Taxonomy" id="3824"/>
    <lineage>
        <taxon>Eukaryota</taxon>
        <taxon>Viridiplantae</taxon>
        <taxon>Streptophyta</taxon>
        <taxon>Embryophyta</taxon>
        <taxon>Tracheophyta</taxon>
        <taxon>Spermatophyta</taxon>
        <taxon>Magnoliopsida</taxon>
        <taxon>eudicotyledons</taxon>
        <taxon>Gunneridae</taxon>
        <taxon>Pentapetalae</taxon>
        <taxon>rosids</taxon>
        <taxon>fabids</taxon>
        <taxon>Fabales</taxon>
        <taxon>Fabaceae</taxon>
        <taxon>Papilionoideae</taxon>
        <taxon>50 kb inversion clade</taxon>
        <taxon>NPAAA clade</taxon>
        <taxon>indigoferoid/millettioid clade</taxon>
        <taxon>Phaseoleae</taxon>
        <taxon>Canavalia</taxon>
    </lineage>
</organism>
<keyword evidence="2" id="KW-1185">Reference proteome</keyword>
<evidence type="ECO:0000313" key="1">
    <source>
        <dbReference type="EMBL" id="KAK7360524.1"/>
    </source>
</evidence>
<reference evidence="1 2" key="1">
    <citation type="submission" date="2024-01" db="EMBL/GenBank/DDBJ databases">
        <title>The genomes of 5 underutilized Papilionoideae crops provide insights into root nodulation and disease resistanc.</title>
        <authorList>
            <person name="Jiang F."/>
        </authorList>
    </citation>
    <scope>NUCLEOTIDE SEQUENCE [LARGE SCALE GENOMIC DNA]</scope>
    <source>
        <strain evidence="1">LVBAO_FW01</strain>
        <tissue evidence="1">Leaves</tissue>
    </source>
</reference>
<proteinExistence type="predicted"/>
<comment type="caution">
    <text evidence="1">The sequence shown here is derived from an EMBL/GenBank/DDBJ whole genome shotgun (WGS) entry which is preliminary data.</text>
</comment>
<sequence>MVKSKGIKKKLKERKRVFERETQKGKRGFRGPFSGFRALTSNWNSLYFLKNFSCLKELCLDFSGSTLVTLISSRISWLGLHFCALEFVSTSLEFRYVPLFFVSLGDGFESFLRHV</sequence>
<dbReference type="AlphaFoldDB" id="A0AAN9MTD9"/>
<dbReference type="Proteomes" id="UP001367508">
    <property type="component" value="Unassembled WGS sequence"/>
</dbReference>
<name>A0AAN9MTD9_CANGL</name>
<gene>
    <name evidence="1" type="ORF">VNO77_02526</name>
</gene>
<dbReference type="EMBL" id="JAYMYQ010000001">
    <property type="protein sequence ID" value="KAK7360524.1"/>
    <property type="molecule type" value="Genomic_DNA"/>
</dbReference>
<protein>
    <submittedName>
        <fullName evidence="1">Uncharacterized protein</fullName>
    </submittedName>
</protein>
<evidence type="ECO:0000313" key="2">
    <source>
        <dbReference type="Proteomes" id="UP001367508"/>
    </source>
</evidence>